<name>A0A1H2SJP8_9PSEU</name>
<dbReference type="RefSeq" id="WP_093261131.1">
    <property type="nucleotide sequence ID" value="NZ_FNOK01000002.1"/>
</dbReference>
<dbReference type="AlphaFoldDB" id="A0A1H2SJP8"/>
<protein>
    <recommendedName>
        <fullName evidence="4">ABC-2 type transport system permease protein</fullName>
    </recommendedName>
</protein>
<evidence type="ECO:0000313" key="3">
    <source>
        <dbReference type="Proteomes" id="UP000199529"/>
    </source>
</evidence>
<keyword evidence="1" id="KW-1133">Transmembrane helix</keyword>
<evidence type="ECO:0000256" key="1">
    <source>
        <dbReference type="SAM" id="Phobius"/>
    </source>
</evidence>
<accession>A0A1H2SJP8</accession>
<feature type="transmembrane region" description="Helical" evidence="1">
    <location>
        <begin position="120"/>
        <end position="139"/>
    </location>
</feature>
<reference evidence="3" key="1">
    <citation type="submission" date="2016-10" db="EMBL/GenBank/DDBJ databases">
        <authorList>
            <person name="Varghese N."/>
            <person name="Submissions S."/>
        </authorList>
    </citation>
    <scope>NUCLEOTIDE SEQUENCE [LARGE SCALE GENOMIC DNA]</scope>
    <source>
        <strain evidence="3">CGMCC 4.3530</strain>
    </source>
</reference>
<feature type="transmembrane region" description="Helical" evidence="1">
    <location>
        <begin position="40"/>
        <end position="63"/>
    </location>
</feature>
<feature type="transmembrane region" description="Helical" evidence="1">
    <location>
        <begin position="151"/>
        <end position="169"/>
    </location>
</feature>
<dbReference type="OrthoDB" id="4337269at2"/>
<keyword evidence="3" id="KW-1185">Reference proteome</keyword>
<organism evidence="2 3">
    <name type="scientific">Saccharopolyspora shandongensis</name>
    <dbReference type="NCBI Taxonomy" id="418495"/>
    <lineage>
        <taxon>Bacteria</taxon>
        <taxon>Bacillati</taxon>
        <taxon>Actinomycetota</taxon>
        <taxon>Actinomycetes</taxon>
        <taxon>Pseudonocardiales</taxon>
        <taxon>Pseudonocardiaceae</taxon>
        <taxon>Saccharopolyspora</taxon>
    </lineage>
</organism>
<dbReference type="EMBL" id="FNOK01000002">
    <property type="protein sequence ID" value="SDW31685.1"/>
    <property type="molecule type" value="Genomic_DNA"/>
</dbReference>
<keyword evidence="1" id="KW-0472">Membrane</keyword>
<keyword evidence="1" id="KW-0812">Transmembrane</keyword>
<dbReference type="STRING" id="418495.SAMN05216215_1002236"/>
<dbReference type="Proteomes" id="UP000199529">
    <property type="component" value="Unassembled WGS sequence"/>
</dbReference>
<feature type="transmembrane region" description="Helical" evidence="1">
    <location>
        <begin position="189"/>
        <end position="212"/>
    </location>
</feature>
<evidence type="ECO:0000313" key="2">
    <source>
        <dbReference type="EMBL" id="SDW31685.1"/>
    </source>
</evidence>
<feature type="transmembrane region" description="Helical" evidence="1">
    <location>
        <begin position="84"/>
        <end position="108"/>
    </location>
</feature>
<evidence type="ECO:0008006" key="4">
    <source>
        <dbReference type="Google" id="ProtNLM"/>
    </source>
</evidence>
<gene>
    <name evidence="2" type="ORF">SAMN05216215_1002236</name>
</gene>
<feature type="transmembrane region" description="Helical" evidence="1">
    <location>
        <begin position="18"/>
        <end position="34"/>
    </location>
</feature>
<proteinExistence type="predicted"/>
<sequence length="215" mass="22196">MIPLIRYQLAILGHSQRYLPPVLLYIGLLAVFYSNNDGPALPGFAVTAAGLLVVAGWLTIALVDVEDVVQRTVTRAHAGSMARMLVGVVLAVLCCSIGLAVLSVAWAEISHGLDHPPGDLGIGVLAHVACAAFGIAVALPCSGLVVRRIGYTVIAAAALFAITLLAKWIPLAFPLLLALSADATSAALLVRSALVAAFGLAASTLLVTAWCVRRA</sequence>